<gene>
    <name evidence="2" type="ORF">AB4876_01670</name>
</gene>
<dbReference type="EMBL" id="JBFRYA010000001">
    <property type="protein sequence ID" value="MEX1667599.1"/>
    <property type="molecule type" value="Genomic_DNA"/>
</dbReference>
<keyword evidence="1" id="KW-0812">Transmembrane</keyword>
<organism evidence="2 3">
    <name type="scientific">Zhongshania guokunii</name>
    <dbReference type="NCBI Taxonomy" id="641783"/>
    <lineage>
        <taxon>Bacteria</taxon>
        <taxon>Pseudomonadati</taxon>
        <taxon>Pseudomonadota</taxon>
        <taxon>Gammaproteobacteria</taxon>
        <taxon>Cellvibrionales</taxon>
        <taxon>Spongiibacteraceae</taxon>
        <taxon>Zhongshania</taxon>
    </lineage>
</organism>
<dbReference type="Proteomes" id="UP001557485">
    <property type="component" value="Unassembled WGS sequence"/>
</dbReference>
<dbReference type="GO" id="GO:0016787">
    <property type="term" value="F:hydrolase activity"/>
    <property type="evidence" value="ECO:0007669"/>
    <property type="project" value="UniProtKB-KW"/>
</dbReference>
<accession>A0ABV3U3N4</accession>
<keyword evidence="1" id="KW-0472">Membrane</keyword>
<evidence type="ECO:0000313" key="3">
    <source>
        <dbReference type="Proteomes" id="UP001557485"/>
    </source>
</evidence>
<evidence type="ECO:0000256" key="1">
    <source>
        <dbReference type="SAM" id="Phobius"/>
    </source>
</evidence>
<dbReference type="PANTHER" id="PTHR39456:SF1">
    <property type="entry name" value="METAL-DEPENDENT HYDROLASE"/>
    <property type="match status" value="1"/>
</dbReference>
<name>A0ABV3U3N4_9GAMM</name>
<dbReference type="PIRSF" id="PIRSF007580">
    <property type="entry name" value="UCP07580"/>
    <property type="match status" value="1"/>
</dbReference>
<keyword evidence="1" id="KW-1133">Transmembrane helix</keyword>
<reference evidence="2 3" key="1">
    <citation type="journal article" date="2011" name="Int. J. Syst. Evol. Microbiol.">
        <title>Zhongshania antarctica gen. nov., sp. nov. and Zhongshania guokunii sp. nov., gammaproteobacteria respectively isolated from coastal attached (fast) ice and surface seawater of the Antarctic.</title>
        <authorList>
            <person name="Li H.J."/>
            <person name="Zhang X.Y."/>
            <person name="Chen C.X."/>
            <person name="Zhang Y.J."/>
            <person name="Gao Z.M."/>
            <person name="Yu Y."/>
            <person name="Chen X.L."/>
            <person name="Chen B."/>
            <person name="Zhang Y.Z."/>
        </authorList>
    </citation>
    <scope>NUCLEOTIDE SEQUENCE [LARGE SCALE GENOMIC DNA]</scope>
    <source>
        <strain evidence="2 3">ZS6-22T</strain>
    </source>
</reference>
<keyword evidence="2" id="KW-0378">Hydrolase</keyword>
<sequence>MEGRNKTIVQPVRRNLEFNLPKERIGDWHAGGAHITHFFNALSIFFPDGERFFIDSVRHYRGRIQDPELKESVRGFIGQEAMHGREHEEYNQALVDKGLPADRYGRIVVRLLGFFTRFTPKISQLAGTIALEHLTAILANMVLSEPRILKNAEPRFAALWKWHALEETEHKAVAYDVFQQVTGGGLLAYIQRCTALLTATFIFWLMVIPFHIGLVRKEGQALNLRGWLGVINFLWGSPGVLRRTIPDWLDYFKPGFHPWDHDNAHFLAGVDALVTEVDAYGAVAGAGAAA</sequence>
<dbReference type="RefSeq" id="WP_368379917.1">
    <property type="nucleotide sequence ID" value="NZ_JBFRYA010000001.1"/>
</dbReference>
<dbReference type="InterPro" id="IPR016516">
    <property type="entry name" value="UCP07580"/>
</dbReference>
<evidence type="ECO:0000313" key="2">
    <source>
        <dbReference type="EMBL" id="MEX1667599.1"/>
    </source>
</evidence>
<comment type="caution">
    <text evidence="2">The sequence shown here is derived from an EMBL/GenBank/DDBJ whole genome shotgun (WGS) entry which is preliminary data.</text>
</comment>
<protein>
    <submittedName>
        <fullName evidence="2">Metal-dependent hydrolase</fullName>
    </submittedName>
</protein>
<dbReference type="Pfam" id="PF10118">
    <property type="entry name" value="Metal_hydrol"/>
    <property type="match status" value="1"/>
</dbReference>
<feature type="transmembrane region" description="Helical" evidence="1">
    <location>
        <begin position="195"/>
        <end position="215"/>
    </location>
</feature>
<keyword evidence="3" id="KW-1185">Reference proteome</keyword>
<proteinExistence type="predicted"/>
<dbReference type="PANTHER" id="PTHR39456">
    <property type="entry name" value="METAL-DEPENDENT HYDROLASE"/>
    <property type="match status" value="1"/>
</dbReference>